<protein>
    <submittedName>
        <fullName evidence="4">Uncharacterized protein</fullName>
    </submittedName>
</protein>
<evidence type="ECO:0000256" key="2">
    <source>
        <dbReference type="ARBA" id="ARBA00023043"/>
    </source>
</evidence>
<dbReference type="VEuPathDB" id="FungiDB:MYCTH_92725"/>
<dbReference type="PROSITE" id="PS50088">
    <property type="entry name" value="ANK_REPEAT"/>
    <property type="match status" value="2"/>
</dbReference>
<dbReference type="GeneID" id="11510657"/>
<dbReference type="KEGG" id="mtm:MYCTH_92725"/>
<name>G2QA03_THET4</name>
<gene>
    <name evidence="4" type="ORF">MYCTH_92725</name>
</gene>
<evidence type="ECO:0000256" key="1">
    <source>
        <dbReference type="ARBA" id="ARBA00022737"/>
    </source>
</evidence>
<keyword evidence="5" id="KW-1185">Reference proteome</keyword>
<keyword evidence="1" id="KW-0677">Repeat</keyword>
<dbReference type="PROSITE" id="PS50297">
    <property type="entry name" value="ANK_REP_REGION"/>
    <property type="match status" value="1"/>
</dbReference>
<dbReference type="AlphaFoldDB" id="G2QA03"/>
<dbReference type="Gene3D" id="1.25.40.20">
    <property type="entry name" value="Ankyrin repeat-containing domain"/>
    <property type="match status" value="1"/>
</dbReference>
<keyword evidence="2 3" id="KW-0040">ANK repeat</keyword>
<dbReference type="SMART" id="SM00248">
    <property type="entry name" value="ANK"/>
    <property type="match status" value="3"/>
</dbReference>
<dbReference type="InterPro" id="IPR036770">
    <property type="entry name" value="Ankyrin_rpt-contain_sf"/>
</dbReference>
<proteinExistence type="predicted"/>
<evidence type="ECO:0000313" key="4">
    <source>
        <dbReference type="EMBL" id="AEO56607.1"/>
    </source>
</evidence>
<dbReference type="Pfam" id="PF12796">
    <property type="entry name" value="Ank_2"/>
    <property type="match status" value="1"/>
</dbReference>
<evidence type="ECO:0000313" key="5">
    <source>
        <dbReference type="Proteomes" id="UP000007322"/>
    </source>
</evidence>
<dbReference type="RefSeq" id="XP_003661852.1">
    <property type="nucleotide sequence ID" value="XM_003661804.1"/>
</dbReference>
<dbReference type="EMBL" id="CP003003">
    <property type="protein sequence ID" value="AEO56607.1"/>
    <property type="molecule type" value="Genomic_DNA"/>
</dbReference>
<feature type="repeat" description="ANK" evidence="3">
    <location>
        <begin position="159"/>
        <end position="187"/>
    </location>
</feature>
<dbReference type="InParanoid" id="G2QA03"/>
<accession>G2QA03</accession>
<dbReference type="Proteomes" id="UP000007322">
    <property type="component" value="Chromosome 2"/>
</dbReference>
<evidence type="ECO:0000256" key="3">
    <source>
        <dbReference type="PROSITE-ProRule" id="PRU00023"/>
    </source>
</evidence>
<dbReference type="OrthoDB" id="5145237at2759"/>
<feature type="repeat" description="ANK" evidence="3">
    <location>
        <begin position="101"/>
        <end position="129"/>
    </location>
</feature>
<reference evidence="4 5" key="1">
    <citation type="journal article" date="2011" name="Nat. Biotechnol.">
        <title>Comparative genomic analysis of the thermophilic biomass-degrading fungi Myceliophthora thermophila and Thielavia terrestris.</title>
        <authorList>
            <person name="Berka R.M."/>
            <person name="Grigoriev I.V."/>
            <person name="Otillar R."/>
            <person name="Salamov A."/>
            <person name="Grimwood J."/>
            <person name="Reid I."/>
            <person name="Ishmael N."/>
            <person name="John T."/>
            <person name="Darmond C."/>
            <person name="Moisan M.-C."/>
            <person name="Henrissat B."/>
            <person name="Coutinho P.M."/>
            <person name="Lombard V."/>
            <person name="Natvig D.O."/>
            <person name="Lindquist E."/>
            <person name="Schmutz J."/>
            <person name="Lucas S."/>
            <person name="Harris P."/>
            <person name="Powlowski J."/>
            <person name="Bellemare A."/>
            <person name="Taylor D."/>
            <person name="Butler G."/>
            <person name="de Vries R.P."/>
            <person name="Allijn I.E."/>
            <person name="van den Brink J."/>
            <person name="Ushinsky S."/>
            <person name="Storms R."/>
            <person name="Powell A.J."/>
            <person name="Paulsen I.T."/>
            <person name="Elbourne L.D.H."/>
            <person name="Baker S.E."/>
            <person name="Magnuson J."/>
            <person name="LaBoissiere S."/>
            <person name="Clutterbuck A.J."/>
            <person name="Martinez D."/>
            <person name="Wogulis M."/>
            <person name="de Leon A.L."/>
            <person name="Rey M.W."/>
            <person name="Tsang A."/>
        </authorList>
    </citation>
    <scope>NUCLEOTIDE SEQUENCE [LARGE SCALE GENOMIC DNA]</scope>
    <source>
        <strain evidence="5">ATCC 42464 / BCRC 31852 / DSM 1799</strain>
    </source>
</reference>
<dbReference type="HOGENOM" id="CLU_1284061_0_0_1"/>
<organism evidence="4 5">
    <name type="scientific">Thermothelomyces thermophilus (strain ATCC 42464 / BCRC 31852 / DSM 1799)</name>
    <name type="common">Sporotrichum thermophile</name>
    <dbReference type="NCBI Taxonomy" id="573729"/>
    <lineage>
        <taxon>Eukaryota</taxon>
        <taxon>Fungi</taxon>
        <taxon>Dikarya</taxon>
        <taxon>Ascomycota</taxon>
        <taxon>Pezizomycotina</taxon>
        <taxon>Sordariomycetes</taxon>
        <taxon>Sordariomycetidae</taxon>
        <taxon>Sordariales</taxon>
        <taxon>Chaetomiaceae</taxon>
        <taxon>Thermothelomyces</taxon>
    </lineage>
</organism>
<dbReference type="SUPFAM" id="SSF48403">
    <property type="entry name" value="Ankyrin repeat"/>
    <property type="match status" value="1"/>
</dbReference>
<dbReference type="PANTHER" id="PTHR24178">
    <property type="entry name" value="MOLTING PROTEIN MLT-4"/>
    <property type="match status" value="1"/>
</dbReference>
<dbReference type="eggNOG" id="KOG4177">
    <property type="taxonomic scope" value="Eukaryota"/>
</dbReference>
<dbReference type="InterPro" id="IPR002110">
    <property type="entry name" value="Ankyrin_rpt"/>
</dbReference>
<sequence>MVTTLAALARTCRVHHWVFNDKLYDADAVHPKGSLAVLWGAAVGRIRSMELALAHGANINWRGYVGNLPDQRQVPDAYPVLITARDVRGSTRDRPRPQAGALHLAIKMGNDEAVEWLLAHGASVQLWSKFICDCYGDRYRALRFETWPVGYCCNPKWYALHLAICFGRLSAVRLLVEAGASLEILVHGGKSAYHGPAPTTYSTAKRRIRRELADL</sequence>